<name>A0A9P7B6G3_RHOMI</name>
<proteinExistence type="predicted"/>
<protein>
    <submittedName>
        <fullName evidence="2">Uncharacterized protein</fullName>
    </submittedName>
</protein>
<reference evidence="2 3" key="1">
    <citation type="submission" date="2020-11" db="EMBL/GenBank/DDBJ databases">
        <title>Kefir isolates.</title>
        <authorList>
            <person name="Marcisauskas S."/>
            <person name="Kim Y."/>
            <person name="Blasche S."/>
        </authorList>
    </citation>
    <scope>NUCLEOTIDE SEQUENCE [LARGE SCALE GENOMIC DNA]</scope>
    <source>
        <strain evidence="2 3">KR</strain>
    </source>
</reference>
<feature type="region of interest" description="Disordered" evidence="1">
    <location>
        <begin position="1"/>
        <end position="23"/>
    </location>
</feature>
<sequence length="463" mass="50032">MEEPWWKGHRSPPRGTKAPSLPSLAPNELLLTSSAYSQHAEQREQRPGISPATAHLVRLGSIHRSTMASRFVLGGVQADANGAGERYTLTAEVAMIAQNSSALGSCAAGVECAMSGIPVWNSIASRAFRIASAARLVSLLPSPSFAASHERIKVGPPLLSRDSLPSRTDWIAVPQMLPFMHTLTLALLAAAGAASALPTTPYGAATSSEQHRNERRGSNCNTDEVQILRDGDKLICQGKTDYWQNVVFKYVQGGVLTAAALIISYWVTSKWNVQSLSVGGGAAVRMARRGECDDEGEDDDDVIYIVQSEQEVAVPATLVDDRRVVQIEDWLASMGGDLFKRDLDEGLAAVPLIGGEVLYHLNGTLDTFTLDFAGAPGETNSTIAARDLWTVHTTYWAESGHDDTDLSQADVRKLALQSYTQLRDGTSQVCGYMANSGSWHGAFRHWTGDNGYSVGECNHEREF</sequence>
<dbReference type="OrthoDB" id="4658133at2759"/>
<keyword evidence="3" id="KW-1185">Reference proteome</keyword>
<evidence type="ECO:0000313" key="3">
    <source>
        <dbReference type="Proteomes" id="UP000777482"/>
    </source>
</evidence>
<dbReference type="AlphaFoldDB" id="A0A9P7B6G3"/>
<accession>A0A9P7B6G3</accession>
<gene>
    <name evidence="2" type="ORF">C6P46_003366</name>
</gene>
<evidence type="ECO:0000256" key="1">
    <source>
        <dbReference type="SAM" id="MobiDB-lite"/>
    </source>
</evidence>
<organism evidence="2 3">
    <name type="scientific">Rhodotorula mucilaginosa</name>
    <name type="common">Yeast</name>
    <name type="synonym">Rhodotorula rubra</name>
    <dbReference type="NCBI Taxonomy" id="5537"/>
    <lineage>
        <taxon>Eukaryota</taxon>
        <taxon>Fungi</taxon>
        <taxon>Dikarya</taxon>
        <taxon>Basidiomycota</taxon>
        <taxon>Pucciniomycotina</taxon>
        <taxon>Microbotryomycetes</taxon>
        <taxon>Sporidiobolales</taxon>
        <taxon>Sporidiobolaceae</taxon>
        <taxon>Rhodotorula</taxon>
    </lineage>
</organism>
<comment type="caution">
    <text evidence="2">The sequence shown here is derived from an EMBL/GenBank/DDBJ whole genome shotgun (WGS) entry which is preliminary data.</text>
</comment>
<dbReference type="Proteomes" id="UP000777482">
    <property type="component" value="Unassembled WGS sequence"/>
</dbReference>
<evidence type="ECO:0000313" key="2">
    <source>
        <dbReference type="EMBL" id="KAG0662420.1"/>
    </source>
</evidence>
<dbReference type="EMBL" id="PUHQ01000027">
    <property type="protein sequence ID" value="KAG0662420.1"/>
    <property type="molecule type" value="Genomic_DNA"/>
</dbReference>